<gene>
    <name evidence="1" type="ORF">LR48_Vigan02g054400</name>
</gene>
<evidence type="ECO:0000313" key="2">
    <source>
        <dbReference type="Proteomes" id="UP000053144"/>
    </source>
</evidence>
<dbReference type="OMA" id="QVIRICE"/>
<sequence length="487" mass="54508">MAADGTEEHVTLKLMVMKGKKKVVIAEAGKEFVDILFSFLTLPLGTIARLVREESKVEPPELALSSLYQSVQNLDDGYLCTDTCREMLLRPRNSMEAYCRRLELNIDDTEPTEYFVCNNLITCSYTSPVMLSTFKNENCRCGCMLAKRISAETSYGFVKSNSRFMITDDLKVIPHSMDKIVNVLKNSGIKSLSSVNVMSVNITKNQVVDMLKCCLCSRTVLTDLFLEKLPREILHKRKKIAPSDFEANDSGNKIIVKIMQRKSNGKIVFAEGKEDFADFLFNLLTIPLGGAVHLMEGCSCVGSLDGLYNSVVDLDEDHFTTKKVKNKFVDPVLAPQFKLNSLLPLTCDYVPKYFCYVKFDNQKRHGHVSRIIEDYYLTSVLKPYDSFSERYVPVEFVDPISYTNNNGKGYLKGPTTYMVTDDLVVTPSSSISVMSLVSSMSIPVDDLKEKVVSIGTEEGVRILQASLSSTSVLTLGLSHLTKVKEDN</sequence>
<protein>
    <recommendedName>
        <fullName evidence="3">DUF674 domain-containing protein</fullName>
    </recommendedName>
</protein>
<dbReference type="InterPro" id="IPR007750">
    <property type="entry name" value="DUF674"/>
</dbReference>
<proteinExistence type="predicted"/>
<organism evidence="1 2">
    <name type="scientific">Phaseolus angularis</name>
    <name type="common">Azuki bean</name>
    <name type="synonym">Vigna angularis</name>
    <dbReference type="NCBI Taxonomy" id="3914"/>
    <lineage>
        <taxon>Eukaryota</taxon>
        <taxon>Viridiplantae</taxon>
        <taxon>Streptophyta</taxon>
        <taxon>Embryophyta</taxon>
        <taxon>Tracheophyta</taxon>
        <taxon>Spermatophyta</taxon>
        <taxon>Magnoliopsida</taxon>
        <taxon>eudicotyledons</taxon>
        <taxon>Gunneridae</taxon>
        <taxon>Pentapetalae</taxon>
        <taxon>rosids</taxon>
        <taxon>fabids</taxon>
        <taxon>Fabales</taxon>
        <taxon>Fabaceae</taxon>
        <taxon>Papilionoideae</taxon>
        <taxon>50 kb inversion clade</taxon>
        <taxon>NPAAA clade</taxon>
        <taxon>indigoferoid/millettioid clade</taxon>
        <taxon>Phaseoleae</taxon>
        <taxon>Vigna</taxon>
    </lineage>
</organism>
<dbReference type="KEGG" id="var:108324467"/>
<dbReference type="EMBL" id="CM003372">
    <property type="protein sequence ID" value="KOM34394.1"/>
    <property type="molecule type" value="Genomic_DNA"/>
</dbReference>
<evidence type="ECO:0008006" key="3">
    <source>
        <dbReference type="Google" id="ProtNLM"/>
    </source>
</evidence>
<dbReference type="AlphaFoldDB" id="A0A0L9TW36"/>
<dbReference type="Gramene" id="KOM34394">
    <property type="protein sequence ID" value="KOM34394"/>
    <property type="gene ID" value="LR48_Vigan02g054400"/>
</dbReference>
<dbReference type="Proteomes" id="UP000053144">
    <property type="component" value="Chromosome 2"/>
</dbReference>
<dbReference type="PANTHER" id="PTHR33103">
    <property type="entry name" value="OS01G0153900 PROTEIN"/>
    <property type="match status" value="1"/>
</dbReference>
<evidence type="ECO:0000313" key="1">
    <source>
        <dbReference type="EMBL" id="KOM34394.1"/>
    </source>
</evidence>
<dbReference type="OrthoDB" id="1277335at2759"/>
<reference evidence="2" key="1">
    <citation type="journal article" date="2015" name="Proc. Natl. Acad. Sci. U.S.A.">
        <title>Genome sequencing of adzuki bean (Vigna angularis) provides insight into high starch and low fat accumulation and domestication.</title>
        <authorList>
            <person name="Yang K."/>
            <person name="Tian Z."/>
            <person name="Chen C."/>
            <person name="Luo L."/>
            <person name="Zhao B."/>
            <person name="Wang Z."/>
            <person name="Yu L."/>
            <person name="Li Y."/>
            <person name="Sun Y."/>
            <person name="Li W."/>
            <person name="Chen Y."/>
            <person name="Li Y."/>
            <person name="Zhang Y."/>
            <person name="Ai D."/>
            <person name="Zhao J."/>
            <person name="Shang C."/>
            <person name="Ma Y."/>
            <person name="Wu B."/>
            <person name="Wang M."/>
            <person name="Gao L."/>
            <person name="Sun D."/>
            <person name="Zhang P."/>
            <person name="Guo F."/>
            <person name="Wang W."/>
            <person name="Li Y."/>
            <person name="Wang J."/>
            <person name="Varshney R.K."/>
            <person name="Wang J."/>
            <person name="Ling H.Q."/>
            <person name="Wan P."/>
        </authorList>
    </citation>
    <scope>NUCLEOTIDE SEQUENCE</scope>
    <source>
        <strain evidence="2">cv. Jingnong 6</strain>
    </source>
</reference>
<dbReference type="PANTHER" id="PTHR33103:SF27">
    <property type="entry name" value="OS04G0594700 PROTEIN"/>
    <property type="match status" value="1"/>
</dbReference>
<dbReference type="Pfam" id="PF05056">
    <property type="entry name" value="DUF674"/>
    <property type="match status" value="1"/>
</dbReference>
<name>A0A0L9TW36_PHAAN</name>
<accession>A0A0L9TW36</accession>